<evidence type="ECO:0000313" key="2">
    <source>
        <dbReference type="Proteomes" id="UP001499851"/>
    </source>
</evidence>
<dbReference type="Proteomes" id="UP001499851">
    <property type="component" value="Unassembled WGS sequence"/>
</dbReference>
<gene>
    <name evidence="1" type="ORF">GCM10009830_40860</name>
</gene>
<evidence type="ECO:0008006" key="3">
    <source>
        <dbReference type="Google" id="ProtNLM"/>
    </source>
</evidence>
<accession>A0ABN2HJV3</accession>
<comment type="caution">
    <text evidence="1">The sequence shown here is derived from an EMBL/GenBank/DDBJ whole genome shotgun (WGS) entry which is preliminary data.</text>
</comment>
<proteinExistence type="predicted"/>
<dbReference type="Gene3D" id="3.40.50.720">
    <property type="entry name" value="NAD(P)-binding Rossmann-like Domain"/>
    <property type="match status" value="2"/>
</dbReference>
<sequence length="66" mass="7326">MTHPEPLPAGSPLYDLPNAFLTPHLAGSHGNELSRMGLFMVEEAERWARGAHLAHRVDPATLWRQA</sequence>
<reference evidence="1 2" key="1">
    <citation type="journal article" date="2019" name="Int. J. Syst. Evol. Microbiol.">
        <title>The Global Catalogue of Microorganisms (GCM) 10K type strain sequencing project: providing services to taxonomists for standard genome sequencing and annotation.</title>
        <authorList>
            <consortium name="The Broad Institute Genomics Platform"/>
            <consortium name="The Broad Institute Genome Sequencing Center for Infectious Disease"/>
            <person name="Wu L."/>
            <person name="Ma J."/>
        </authorList>
    </citation>
    <scope>NUCLEOTIDE SEQUENCE [LARGE SCALE GENOMIC DNA]</scope>
    <source>
        <strain evidence="1 2">JCM 16001</strain>
    </source>
</reference>
<dbReference type="SUPFAM" id="SSF51735">
    <property type="entry name" value="NAD(P)-binding Rossmann-fold domains"/>
    <property type="match status" value="1"/>
</dbReference>
<dbReference type="InterPro" id="IPR036291">
    <property type="entry name" value="NAD(P)-bd_dom_sf"/>
</dbReference>
<name>A0ABN2HJV3_9ACTN</name>
<organism evidence="1 2">
    <name type="scientific">Glycomyces endophyticus</name>
    <dbReference type="NCBI Taxonomy" id="480996"/>
    <lineage>
        <taxon>Bacteria</taxon>
        <taxon>Bacillati</taxon>
        <taxon>Actinomycetota</taxon>
        <taxon>Actinomycetes</taxon>
        <taxon>Glycomycetales</taxon>
        <taxon>Glycomycetaceae</taxon>
        <taxon>Glycomyces</taxon>
    </lineage>
</organism>
<evidence type="ECO:0000313" key="1">
    <source>
        <dbReference type="EMBL" id="GAA1689126.1"/>
    </source>
</evidence>
<dbReference type="EMBL" id="BAAAQF010000021">
    <property type="protein sequence ID" value="GAA1689126.1"/>
    <property type="molecule type" value="Genomic_DNA"/>
</dbReference>
<keyword evidence="2" id="KW-1185">Reference proteome</keyword>
<protein>
    <recommendedName>
        <fullName evidence="3">D-isomer specific 2-hydroxyacid dehydrogenase NAD-binding domain-containing protein</fullName>
    </recommendedName>
</protein>